<name>A0ABR7YN13_9SPHI</name>
<evidence type="ECO:0000313" key="1">
    <source>
        <dbReference type="EMBL" id="MBD1432715.1"/>
    </source>
</evidence>
<keyword evidence="2" id="KW-1185">Reference proteome</keyword>
<comment type="caution">
    <text evidence="1">The sequence shown here is derived from an EMBL/GenBank/DDBJ whole genome shotgun (WGS) entry which is preliminary data.</text>
</comment>
<dbReference type="RefSeq" id="WP_190993723.1">
    <property type="nucleotide sequence ID" value="NZ_JACOIK010000005.1"/>
</dbReference>
<protein>
    <submittedName>
        <fullName evidence="1">Uncharacterized protein</fullName>
    </submittedName>
</protein>
<dbReference type="EMBL" id="JACOIK010000005">
    <property type="protein sequence ID" value="MBD1432715.1"/>
    <property type="molecule type" value="Genomic_DNA"/>
</dbReference>
<accession>A0ABR7YN13</accession>
<sequence>MLYINRRFATLRRIYIFDPCVAEPETAAFYRMCSSNGAVCPRYYVFLILPTGKLSIIQESFALLSEDTLISAAEHDVKHKPVKERSCS</sequence>
<proteinExistence type="predicted"/>
<organism evidence="1 2">
    <name type="scientific">Sphingobacterium micropteri</name>
    <dbReference type="NCBI Taxonomy" id="2763501"/>
    <lineage>
        <taxon>Bacteria</taxon>
        <taxon>Pseudomonadati</taxon>
        <taxon>Bacteroidota</taxon>
        <taxon>Sphingobacteriia</taxon>
        <taxon>Sphingobacteriales</taxon>
        <taxon>Sphingobacteriaceae</taxon>
        <taxon>Sphingobacterium</taxon>
    </lineage>
</organism>
<gene>
    <name evidence="1" type="ORF">H8B06_07765</name>
</gene>
<evidence type="ECO:0000313" key="2">
    <source>
        <dbReference type="Proteomes" id="UP000602759"/>
    </source>
</evidence>
<reference evidence="1 2" key="1">
    <citation type="submission" date="2020-08" db="EMBL/GenBank/DDBJ databases">
        <title>Sphingobacterium sp. DN00404 isolated from aquaculture water.</title>
        <authorList>
            <person name="Zhang M."/>
        </authorList>
    </citation>
    <scope>NUCLEOTIDE SEQUENCE [LARGE SCALE GENOMIC DNA]</scope>
    <source>
        <strain evidence="1 2">DN00404</strain>
    </source>
</reference>
<dbReference type="Proteomes" id="UP000602759">
    <property type="component" value="Unassembled WGS sequence"/>
</dbReference>